<dbReference type="GO" id="GO:0008237">
    <property type="term" value="F:metallopeptidase activity"/>
    <property type="evidence" value="ECO:0007669"/>
    <property type="project" value="UniProtKB-KW"/>
</dbReference>
<dbReference type="PANTHER" id="PTHR43592">
    <property type="entry name" value="CAAX AMINO TERMINAL PROTEASE"/>
    <property type="match status" value="1"/>
</dbReference>
<dbReference type="GO" id="GO:0004175">
    <property type="term" value="F:endopeptidase activity"/>
    <property type="evidence" value="ECO:0007669"/>
    <property type="project" value="UniProtKB-ARBA"/>
</dbReference>
<keyword evidence="1" id="KW-0472">Membrane</keyword>
<keyword evidence="4" id="KW-1185">Reference proteome</keyword>
<evidence type="ECO:0000313" key="4">
    <source>
        <dbReference type="Proteomes" id="UP000288227"/>
    </source>
</evidence>
<sequence>MERSSGSTQPIIEINILLVLVAVLAGFIVVGPLIGILIALPFYEGSIMDFMSALSDPISNPGVKIPFYIVQGCSTLFGLIIVPALLVVAKRQPLIKLMSVPNTQLTAYLIVAFSTISFMLVNSPFIEWNANLTFPEFMKGFEEWAKTREEYAGEVTSFLTTFSNRGELILALFVIAVLPAFGEELVFRGLLQPQLNKHTGNIHAAIWITAILFSAMHMQFYGFVPRMLLGGLFGYLYYWSGNLWVAILAHFVNNGFSVLMLYLYQQKVSELDMNSTESAPWPVVAGAAMISFALLYIFKKQVSNTTPA</sequence>
<feature type="transmembrane region" description="Helical" evidence="1">
    <location>
        <begin position="202"/>
        <end position="223"/>
    </location>
</feature>
<keyword evidence="3" id="KW-0645">Protease</keyword>
<dbReference type="OrthoDB" id="1523022at2"/>
<accession>A0A401UB23</accession>
<dbReference type="PANTHER" id="PTHR43592:SF15">
    <property type="entry name" value="CAAX AMINO TERMINAL PROTEASE FAMILY PROTEIN"/>
    <property type="match status" value="1"/>
</dbReference>
<feature type="domain" description="CAAX prenyl protease 2/Lysostaphin resistance protein A-like" evidence="2">
    <location>
        <begin position="168"/>
        <end position="255"/>
    </location>
</feature>
<organism evidence="3 4">
    <name type="scientific">Chryseotalea sanaruensis</name>
    <dbReference type="NCBI Taxonomy" id="2482724"/>
    <lineage>
        <taxon>Bacteria</taxon>
        <taxon>Pseudomonadati</taxon>
        <taxon>Bacteroidota</taxon>
        <taxon>Cytophagia</taxon>
        <taxon>Cytophagales</taxon>
        <taxon>Chryseotaleaceae</taxon>
        <taxon>Chryseotalea</taxon>
    </lineage>
</organism>
<dbReference type="RefSeq" id="WP_127122728.1">
    <property type="nucleotide sequence ID" value="NZ_BHXQ01000004.1"/>
</dbReference>
<keyword evidence="3" id="KW-0378">Hydrolase</keyword>
<feature type="transmembrane region" description="Helical" evidence="1">
    <location>
        <begin position="168"/>
        <end position="190"/>
    </location>
</feature>
<keyword evidence="1" id="KW-0812">Transmembrane</keyword>
<dbReference type="GO" id="GO:0080120">
    <property type="term" value="P:CAAX-box protein maturation"/>
    <property type="evidence" value="ECO:0007669"/>
    <property type="project" value="UniProtKB-ARBA"/>
</dbReference>
<gene>
    <name evidence="3" type="ORF">SanaruYs_23130</name>
</gene>
<comment type="caution">
    <text evidence="3">The sequence shown here is derived from an EMBL/GenBank/DDBJ whole genome shotgun (WGS) entry which is preliminary data.</text>
</comment>
<feature type="transmembrane region" description="Helical" evidence="1">
    <location>
        <begin position="279"/>
        <end position="298"/>
    </location>
</feature>
<proteinExistence type="predicted"/>
<keyword evidence="1" id="KW-1133">Transmembrane helix</keyword>
<dbReference type="InterPro" id="IPR003675">
    <property type="entry name" value="Rce1/LyrA-like_dom"/>
</dbReference>
<evidence type="ECO:0000313" key="3">
    <source>
        <dbReference type="EMBL" id="GCC52081.1"/>
    </source>
</evidence>
<keyword evidence="3" id="KW-0482">Metalloprotease</keyword>
<name>A0A401UB23_9BACT</name>
<dbReference type="EMBL" id="BHXQ01000004">
    <property type="protein sequence ID" value="GCC52081.1"/>
    <property type="molecule type" value="Genomic_DNA"/>
</dbReference>
<feature type="transmembrane region" description="Helical" evidence="1">
    <location>
        <begin position="63"/>
        <end position="86"/>
    </location>
</feature>
<dbReference type="Pfam" id="PF02517">
    <property type="entry name" value="Rce1-like"/>
    <property type="match status" value="1"/>
</dbReference>
<dbReference type="AlphaFoldDB" id="A0A401UB23"/>
<protein>
    <submittedName>
        <fullName evidence="3">CPBP family intramembrane metalloprotease</fullName>
    </submittedName>
</protein>
<feature type="transmembrane region" description="Helical" evidence="1">
    <location>
        <begin position="12"/>
        <end position="43"/>
    </location>
</feature>
<evidence type="ECO:0000259" key="2">
    <source>
        <dbReference type="Pfam" id="PF02517"/>
    </source>
</evidence>
<reference evidence="3 4" key="1">
    <citation type="submission" date="2018-11" db="EMBL/GenBank/DDBJ databases">
        <title>Chryseotalea sanarue gen. nov., sp., nov., a member of the family Cytophagaceae, isolated from a brackish lake in Hamamatsu Japan.</title>
        <authorList>
            <person name="Maejima Y."/>
            <person name="Iino T."/>
            <person name="Muraguchi Y."/>
            <person name="Fukuda K."/>
            <person name="Ohkuma M."/>
            <person name="Moriuchi R."/>
            <person name="Dohra H."/>
            <person name="Kimbara K."/>
            <person name="Shintani M."/>
        </authorList>
    </citation>
    <scope>NUCLEOTIDE SEQUENCE [LARGE SCALE GENOMIC DNA]</scope>
    <source>
        <strain evidence="3 4">Ys</strain>
    </source>
</reference>
<dbReference type="GO" id="GO:0006508">
    <property type="term" value="P:proteolysis"/>
    <property type="evidence" value="ECO:0007669"/>
    <property type="project" value="UniProtKB-KW"/>
</dbReference>
<evidence type="ECO:0000256" key="1">
    <source>
        <dbReference type="SAM" id="Phobius"/>
    </source>
</evidence>
<dbReference type="Proteomes" id="UP000288227">
    <property type="component" value="Unassembled WGS sequence"/>
</dbReference>